<dbReference type="Proteomes" id="UP000253570">
    <property type="component" value="Unassembled WGS sequence"/>
</dbReference>
<dbReference type="PANTHER" id="PTHR33570">
    <property type="entry name" value="4-CARBOXYMUCONOLACTONE DECARBOXYLASE FAMILY PROTEIN"/>
    <property type="match status" value="1"/>
</dbReference>
<evidence type="ECO:0000313" key="2">
    <source>
        <dbReference type="EMBL" id="RCL74679.1"/>
    </source>
</evidence>
<reference evidence="2 3" key="1">
    <citation type="journal article" date="2018" name="Microbiome">
        <title>Fine metagenomic profile of the Mediterranean stratified and mixed water columns revealed by assembly and recruitment.</title>
        <authorList>
            <person name="Haro-Moreno J.M."/>
            <person name="Lopez-Perez M."/>
            <person name="De La Torre J.R."/>
            <person name="Picazo A."/>
            <person name="Camacho A."/>
            <person name="Rodriguez-Valera F."/>
        </authorList>
    </citation>
    <scope>NUCLEOTIDE SEQUENCE [LARGE SCALE GENOMIC DNA]</scope>
    <source>
        <strain evidence="2">MED-G57</strain>
    </source>
</reference>
<dbReference type="Gene3D" id="1.20.1290.10">
    <property type="entry name" value="AhpD-like"/>
    <property type="match status" value="1"/>
</dbReference>
<sequence>MSKEKWKRGKEIRDEAFGKEGLERWDDLYKICPTHADAIHEYCFGTIWDRPNLDLKTREMIVMAAAAALDLPHEVGLHVRGAMNRGAKKEELIEVILQCSPYIGFPKTNHALKAAQDIFDNWEKKKEDWKPL</sequence>
<feature type="domain" description="Carboxymuconolactone decarboxylase-like" evidence="1">
    <location>
        <begin position="33"/>
        <end position="117"/>
    </location>
</feature>
<organism evidence="2 3">
    <name type="scientific">PS1 clade bacterium</name>
    <dbReference type="NCBI Taxonomy" id="2175152"/>
    <lineage>
        <taxon>Bacteria</taxon>
        <taxon>Pseudomonadati</taxon>
        <taxon>Pseudomonadota</taxon>
        <taxon>Alphaproteobacteria</taxon>
        <taxon>PS1 clade</taxon>
    </lineage>
</organism>
<dbReference type="InterPro" id="IPR052512">
    <property type="entry name" value="4CMD/NDH-1_regulator"/>
</dbReference>
<gene>
    <name evidence="2" type="ORF">DBW71_00605</name>
</gene>
<dbReference type="Pfam" id="PF02627">
    <property type="entry name" value="CMD"/>
    <property type="match status" value="1"/>
</dbReference>
<evidence type="ECO:0000313" key="3">
    <source>
        <dbReference type="Proteomes" id="UP000253570"/>
    </source>
</evidence>
<dbReference type="InterPro" id="IPR029032">
    <property type="entry name" value="AhpD-like"/>
</dbReference>
<name>A0A368DS87_9PROT</name>
<proteinExistence type="predicted"/>
<dbReference type="AlphaFoldDB" id="A0A368DS87"/>
<dbReference type="PANTHER" id="PTHR33570:SF2">
    <property type="entry name" value="CARBOXYMUCONOLACTONE DECARBOXYLASE-LIKE DOMAIN-CONTAINING PROTEIN"/>
    <property type="match status" value="1"/>
</dbReference>
<dbReference type="EMBL" id="QOQD01000001">
    <property type="protein sequence ID" value="RCL74679.1"/>
    <property type="molecule type" value="Genomic_DNA"/>
</dbReference>
<evidence type="ECO:0000259" key="1">
    <source>
        <dbReference type="Pfam" id="PF02627"/>
    </source>
</evidence>
<comment type="caution">
    <text evidence="2">The sequence shown here is derived from an EMBL/GenBank/DDBJ whole genome shotgun (WGS) entry which is preliminary data.</text>
</comment>
<dbReference type="InterPro" id="IPR003779">
    <property type="entry name" value="CMD-like"/>
</dbReference>
<accession>A0A368DS87</accession>
<dbReference type="SUPFAM" id="SSF69118">
    <property type="entry name" value="AhpD-like"/>
    <property type="match status" value="1"/>
</dbReference>
<protein>
    <submittedName>
        <fullName evidence="2">Carboxymuconolactone decarboxylase family protein</fullName>
    </submittedName>
</protein>
<dbReference type="GO" id="GO:0051920">
    <property type="term" value="F:peroxiredoxin activity"/>
    <property type="evidence" value="ECO:0007669"/>
    <property type="project" value="InterPro"/>
</dbReference>